<accession>A0A7S3QKG5</accession>
<organism evidence="4">
    <name type="scientific">Dunaliella tertiolecta</name>
    <name type="common">Green alga</name>
    <dbReference type="NCBI Taxonomy" id="3047"/>
    <lineage>
        <taxon>Eukaryota</taxon>
        <taxon>Viridiplantae</taxon>
        <taxon>Chlorophyta</taxon>
        <taxon>core chlorophytes</taxon>
        <taxon>Chlorophyceae</taxon>
        <taxon>CS clade</taxon>
        <taxon>Chlamydomonadales</taxon>
        <taxon>Dunaliellaceae</taxon>
        <taxon>Dunaliella</taxon>
    </lineage>
</organism>
<dbReference type="GO" id="GO:0005509">
    <property type="term" value="F:calcium ion binding"/>
    <property type="evidence" value="ECO:0007669"/>
    <property type="project" value="InterPro"/>
</dbReference>
<dbReference type="PROSITE" id="PS50222">
    <property type="entry name" value="EF_HAND_2"/>
    <property type="match status" value="3"/>
</dbReference>
<dbReference type="InterPro" id="IPR018247">
    <property type="entry name" value="EF_Hand_1_Ca_BS"/>
</dbReference>
<dbReference type="PANTHER" id="PTHR23048">
    <property type="entry name" value="MYOSIN LIGHT CHAIN 1, 3"/>
    <property type="match status" value="1"/>
</dbReference>
<dbReference type="Pfam" id="PF13499">
    <property type="entry name" value="EF-hand_7"/>
    <property type="match status" value="2"/>
</dbReference>
<dbReference type="AlphaFoldDB" id="A0A7S3QKG5"/>
<keyword evidence="2" id="KW-0106">Calcium</keyword>
<gene>
    <name evidence="4" type="ORF">DTER00134_LOCUS399</name>
</gene>
<dbReference type="SMART" id="SM00054">
    <property type="entry name" value="EFh"/>
    <property type="match status" value="4"/>
</dbReference>
<feature type="domain" description="EF-hand" evidence="3">
    <location>
        <begin position="40"/>
        <end position="75"/>
    </location>
</feature>
<dbReference type="PROSITE" id="PS00018">
    <property type="entry name" value="EF_HAND_1"/>
    <property type="match status" value="1"/>
</dbReference>
<feature type="domain" description="EF-hand" evidence="3">
    <location>
        <begin position="77"/>
        <end position="112"/>
    </location>
</feature>
<reference evidence="4" key="1">
    <citation type="submission" date="2021-01" db="EMBL/GenBank/DDBJ databases">
        <authorList>
            <person name="Corre E."/>
            <person name="Pelletier E."/>
            <person name="Niang G."/>
            <person name="Scheremetjew M."/>
            <person name="Finn R."/>
            <person name="Kale V."/>
            <person name="Holt S."/>
            <person name="Cochrane G."/>
            <person name="Meng A."/>
            <person name="Brown T."/>
            <person name="Cohen L."/>
        </authorList>
    </citation>
    <scope>NUCLEOTIDE SEQUENCE</scope>
    <source>
        <strain evidence="4">CCMP1320</strain>
    </source>
</reference>
<evidence type="ECO:0000256" key="2">
    <source>
        <dbReference type="ARBA" id="ARBA00022837"/>
    </source>
</evidence>
<dbReference type="Gene3D" id="1.10.238.10">
    <property type="entry name" value="EF-hand"/>
    <property type="match status" value="2"/>
</dbReference>
<proteinExistence type="predicted"/>
<evidence type="ECO:0000259" key="3">
    <source>
        <dbReference type="PROSITE" id="PS50222"/>
    </source>
</evidence>
<dbReference type="InterPro" id="IPR011992">
    <property type="entry name" value="EF-hand-dom_pair"/>
</dbReference>
<dbReference type="InterPro" id="IPR002048">
    <property type="entry name" value="EF_hand_dom"/>
</dbReference>
<dbReference type="InterPro" id="IPR050230">
    <property type="entry name" value="CALM/Myosin/TropC-like"/>
</dbReference>
<evidence type="ECO:0000256" key="1">
    <source>
        <dbReference type="ARBA" id="ARBA00022737"/>
    </source>
</evidence>
<evidence type="ECO:0000313" key="4">
    <source>
        <dbReference type="EMBL" id="CAE0485360.1"/>
    </source>
</evidence>
<dbReference type="PANTHER" id="PTHR23048:SF0">
    <property type="entry name" value="CALMODULIN LIKE 3"/>
    <property type="match status" value="1"/>
</dbReference>
<sequence length="145" mass="15941">MGDSKQAEYKEAFSLFDKDGDGWITTKELGTVMRALGKSPTEAEVAAIVKEVDPDGKGVIDFPEFVGIMGRNIREFDNETDLRNAWKVLDSGGKGFISVSELGHVLSNIGEKLSPDEIADLTKEADPEGKGIVQYEHFVKMMMAR</sequence>
<dbReference type="SUPFAM" id="SSF47473">
    <property type="entry name" value="EF-hand"/>
    <property type="match status" value="1"/>
</dbReference>
<dbReference type="EMBL" id="HBIP01000909">
    <property type="protein sequence ID" value="CAE0485360.1"/>
    <property type="molecule type" value="Transcribed_RNA"/>
</dbReference>
<feature type="domain" description="EF-hand" evidence="3">
    <location>
        <begin position="4"/>
        <end position="39"/>
    </location>
</feature>
<keyword evidence="1" id="KW-0677">Repeat</keyword>
<dbReference type="GO" id="GO:0016460">
    <property type="term" value="C:myosin II complex"/>
    <property type="evidence" value="ECO:0007669"/>
    <property type="project" value="TreeGrafter"/>
</dbReference>
<name>A0A7S3QKG5_DUNTE</name>
<protein>
    <recommendedName>
        <fullName evidence="3">EF-hand domain-containing protein</fullName>
    </recommendedName>
</protein>
<dbReference type="CDD" id="cd00051">
    <property type="entry name" value="EFh"/>
    <property type="match status" value="1"/>
</dbReference>
<dbReference type="FunFam" id="1.10.238.10:FF:000527">
    <property type="entry name" value="Calmodulin-3"/>
    <property type="match status" value="1"/>
</dbReference>